<dbReference type="GO" id="GO:0005506">
    <property type="term" value="F:iron ion binding"/>
    <property type="evidence" value="ECO:0007669"/>
    <property type="project" value="InterPro"/>
</dbReference>
<dbReference type="Pfam" id="PF13640">
    <property type="entry name" value="2OG-FeII_Oxy_3"/>
    <property type="match status" value="1"/>
</dbReference>
<protein>
    <submittedName>
        <fullName evidence="8">2OG-Fe(II) oxygenase</fullName>
    </submittedName>
</protein>
<proteinExistence type="predicted"/>
<dbReference type="InterPro" id="IPR005123">
    <property type="entry name" value="Oxoglu/Fe-dep_dioxygenase_dom"/>
</dbReference>
<evidence type="ECO:0000256" key="6">
    <source>
        <dbReference type="ARBA" id="ARBA00023004"/>
    </source>
</evidence>
<keyword evidence="4" id="KW-0223">Dioxygenase</keyword>
<dbReference type="SMART" id="SM00702">
    <property type="entry name" value="P4Hc"/>
    <property type="match status" value="1"/>
</dbReference>
<keyword evidence="5" id="KW-0560">Oxidoreductase</keyword>
<gene>
    <name evidence="8" type="ORF">D0Y50_02975</name>
</gene>
<evidence type="ECO:0000256" key="4">
    <source>
        <dbReference type="ARBA" id="ARBA00022964"/>
    </source>
</evidence>
<dbReference type="PANTHER" id="PTHR10869">
    <property type="entry name" value="PROLYL 4-HYDROXYLASE ALPHA SUBUNIT"/>
    <property type="match status" value="1"/>
</dbReference>
<dbReference type="OrthoDB" id="269774at2"/>
<dbReference type="PROSITE" id="PS51471">
    <property type="entry name" value="FE2OG_OXY"/>
    <property type="match status" value="1"/>
</dbReference>
<keyword evidence="9" id="KW-1185">Reference proteome</keyword>
<dbReference type="AlphaFoldDB" id="A0A346NS71"/>
<name>A0A346NS71_9ALTE</name>
<dbReference type="Gene3D" id="2.60.120.620">
    <property type="entry name" value="q2cbj1_9rhob like domain"/>
    <property type="match status" value="1"/>
</dbReference>
<comment type="cofactor">
    <cofactor evidence="1">
        <name>L-ascorbate</name>
        <dbReference type="ChEBI" id="CHEBI:38290"/>
    </cofactor>
</comment>
<dbReference type="GO" id="GO:0004656">
    <property type="term" value="F:procollagen-proline 4-dioxygenase activity"/>
    <property type="evidence" value="ECO:0007669"/>
    <property type="project" value="TreeGrafter"/>
</dbReference>
<keyword evidence="2" id="KW-0479">Metal-binding</keyword>
<evidence type="ECO:0000259" key="7">
    <source>
        <dbReference type="PROSITE" id="PS51471"/>
    </source>
</evidence>
<dbReference type="InterPro" id="IPR044862">
    <property type="entry name" value="Pro_4_hyd_alph_FE2OG_OXY"/>
</dbReference>
<organism evidence="8 9">
    <name type="scientific">Salinimonas sediminis</name>
    <dbReference type="NCBI Taxonomy" id="2303538"/>
    <lineage>
        <taxon>Bacteria</taxon>
        <taxon>Pseudomonadati</taxon>
        <taxon>Pseudomonadota</taxon>
        <taxon>Gammaproteobacteria</taxon>
        <taxon>Alteromonadales</taxon>
        <taxon>Alteromonadaceae</taxon>
        <taxon>Alteromonas/Salinimonas group</taxon>
        <taxon>Salinimonas</taxon>
    </lineage>
</organism>
<feature type="domain" description="Fe2OG dioxygenase" evidence="7">
    <location>
        <begin position="73"/>
        <end position="182"/>
    </location>
</feature>
<evidence type="ECO:0000313" key="9">
    <source>
        <dbReference type="Proteomes" id="UP000262073"/>
    </source>
</evidence>
<dbReference type="PANTHER" id="PTHR10869:SF246">
    <property type="entry name" value="TRANSMEMBRANE PROLYL 4-HYDROXYLASE"/>
    <property type="match status" value="1"/>
</dbReference>
<keyword evidence="3" id="KW-0847">Vitamin C</keyword>
<evidence type="ECO:0000256" key="5">
    <source>
        <dbReference type="ARBA" id="ARBA00023002"/>
    </source>
</evidence>
<reference evidence="8 9" key="1">
    <citation type="submission" date="2018-08" db="EMBL/GenBank/DDBJ databases">
        <title>Salinimonas sediminis sp. nov., a piezophilic bacterium isolated from a deep-sea sediment sample from the New Britain Trench.</title>
        <authorList>
            <person name="Cao J."/>
        </authorList>
    </citation>
    <scope>NUCLEOTIDE SEQUENCE [LARGE SCALE GENOMIC DNA]</scope>
    <source>
        <strain evidence="8 9">N102</strain>
    </source>
</reference>
<accession>A0A346NS71</accession>
<dbReference type="InterPro" id="IPR006620">
    <property type="entry name" value="Pro_4_hyd_alph"/>
</dbReference>
<dbReference type="GO" id="GO:0031418">
    <property type="term" value="F:L-ascorbic acid binding"/>
    <property type="evidence" value="ECO:0007669"/>
    <property type="project" value="UniProtKB-KW"/>
</dbReference>
<evidence type="ECO:0000256" key="2">
    <source>
        <dbReference type="ARBA" id="ARBA00022723"/>
    </source>
</evidence>
<dbReference type="EMBL" id="CP031769">
    <property type="protein sequence ID" value="AXR08378.1"/>
    <property type="molecule type" value="Genomic_DNA"/>
</dbReference>
<evidence type="ECO:0000313" key="8">
    <source>
        <dbReference type="EMBL" id="AXR08378.1"/>
    </source>
</evidence>
<sequence length="183" mass="20593">MFTLDNVLDAQQCQQLCTLIRQHLRPSDISTAAPGSGQSFRTSSTCDLTKVDSAVAQQIDNTIAALFGPRFGAGEPIQAQHYAVGQQFKSHTDYFEPGTQEYQRFARVLGQRTWTCMIYLNTVEAGGATEFERLHQSFVPQRGRAVMWNNLQPDGQVNPATLHRAHRVTKGQKYVITKWFRTS</sequence>
<evidence type="ECO:0000256" key="3">
    <source>
        <dbReference type="ARBA" id="ARBA00022896"/>
    </source>
</evidence>
<keyword evidence="6" id="KW-0408">Iron</keyword>
<dbReference type="Proteomes" id="UP000262073">
    <property type="component" value="Chromosome"/>
</dbReference>
<evidence type="ECO:0000256" key="1">
    <source>
        <dbReference type="ARBA" id="ARBA00001961"/>
    </source>
</evidence>
<dbReference type="InterPro" id="IPR045054">
    <property type="entry name" value="P4HA-like"/>
</dbReference>
<dbReference type="KEGG" id="salm:D0Y50_02975"/>